<feature type="transmembrane region" description="Helical" evidence="1">
    <location>
        <begin position="107"/>
        <end position="132"/>
    </location>
</feature>
<sequence length="156" mass="16725">MVRNTIRATIESENSTAKKKFIAIEWNVSKKLSTLENRHLDSDVIMRMYTVLLLAALVAVAYSSPVDDTQNTLYSENDETVFGSATNSNEGRSPRTKRGLLLLKKKLLLGALGLKAIKIGAVGLGVAGAFALKSKAGSYGSAQSSYGVSASYGYDK</sequence>
<evidence type="ECO:0000256" key="1">
    <source>
        <dbReference type="SAM" id="Phobius"/>
    </source>
</evidence>
<evidence type="ECO:0000313" key="3">
    <source>
        <dbReference type="Proteomes" id="UP000299102"/>
    </source>
</evidence>
<evidence type="ECO:0000313" key="2">
    <source>
        <dbReference type="EMBL" id="GBP37410.1"/>
    </source>
</evidence>
<gene>
    <name evidence="2" type="ORF">EVAR_16315_1</name>
</gene>
<comment type="caution">
    <text evidence="2">The sequence shown here is derived from an EMBL/GenBank/DDBJ whole genome shotgun (WGS) entry which is preliminary data.</text>
</comment>
<keyword evidence="1" id="KW-0472">Membrane</keyword>
<keyword evidence="3" id="KW-1185">Reference proteome</keyword>
<proteinExistence type="predicted"/>
<dbReference type="AlphaFoldDB" id="A0A4C1VFN7"/>
<protein>
    <submittedName>
        <fullName evidence="2">Uncharacterized protein</fullName>
    </submittedName>
</protein>
<dbReference type="Proteomes" id="UP000299102">
    <property type="component" value="Unassembled WGS sequence"/>
</dbReference>
<feature type="transmembrane region" description="Helical" evidence="1">
    <location>
        <begin position="44"/>
        <end position="64"/>
    </location>
</feature>
<organism evidence="2 3">
    <name type="scientific">Eumeta variegata</name>
    <name type="common">Bagworm moth</name>
    <name type="synonym">Eumeta japonica</name>
    <dbReference type="NCBI Taxonomy" id="151549"/>
    <lineage>
        <taxon>Eukaryota</taxon>
        <taxon>Metazoa</taxon>
        <taxon>Ecdysozoa</taxon>
        <taxon>Arthropoda</taxon>
        <taxon>Hexapoda</taxon>
        <taxon>Insecta</taxon>
        <taxon>Pterygota</taxon>
        <taxon>Neoptera</taxon>
        <taxon>Endopterygota</taxon>
        <taxon>Lepidoptera</taxon>
        <taxon>Glossata</taxon>
        <taxon>Ditrysia</taxon>
        <taxon>Tineoidea</taxon>
        <taxon>Psychidae</taxon>
        <taxon>Oiketicinae</taxon>
        <taxon>Eumeta</taxon>
    </lineage>
</organism>
<name>A0A4C1VFN7_EUMVA</name>
<keyword evidence="1" id="KW-0812">Transmembrane</keyword>
<accession>A0A4C1VFN7</accession>
<dbReference type="EMBL" id="BGZK01000333">
    <property type="protein sequence ID" value="GBP37410.1"/>
    <property type="molecule type" value="Genomic_DNA"/>
</dbReference>
<reference evidence="2 3" key="1">
    <citation type="journal article" date="2019" name="Commun. Biol.">
        <title>The bagworm genome reveals a unique fibroin gene that provides high tensile strength.</title>
        <authorList>
            <person name="Kono N."/>
            <person name="Nakamura H."/>
            <person name="Ohtoshi R."/>
            <person name="Tomita M."/>
            <person name="Numata K."/>
            <person name="Arakawa K."/>
        </authorList>
    </citation>
    <scope>NUCLEOTIDE SEQUENCE [LARGE SCALE GENOMIC DNA]</scope>
</reference>
<keyword evidence="1" id="KW-1133">Transmembrane helix</keyword>